<dbReference type="GO" id="GO:0032259">
    <property type="term" value="P:methylation"/>
    <property type="evidence" value="ECO:0007669"/>
    <property type="project" value="UniProtKB-KW"/>
</dbReference>
<dbReference type="GO" id="GO:0009007">
    <property type="term" value="F:site-specific DNA-methyltransferase (adenine-specific) activity"/>
    <property type="evidence" value="ECO:0007669"/>
    <property type="project" value="UniProtKB-EC"/>
</dbReference>
<dbReference type="EC" id="2.1.1.72" evidence="1"/>
<protein>
    <recommendedName>
        <fullName evidence="1">site-specific DNA-methyltransferase (adenine-specific)</fullName>
        <ecNumber evidence="1">2.1.1.72</ecNumber>
    </recommendedName>
</protein>
<dbReference type="RefSeq" id="WP_014629132.1">
    <property type="nucleotide sequence ID" value="NC_017587.1"/>
</dbReference>
<dbReference type="InterPro" id="IPR023135">
    <property type="entry name" value="N6_DNA_MeTrfase_TaqI_C"/>
</dbReference>
<evidence type="ECO:0000256" key="6">
    <source>
        <dbReference type="ARBA" id="ARBA00023125"/>
    </source>
</evidence>
<evidence type="ECO:0000259" key="9">
    <source>
        <dbReference type="Pfam" id="PF07669"/>
    </source>
</evidence>
<dbReference type="PRINTS" id="PR00507">
    <property type="entry name" value="N12N6MTFRASE"/>
</dbReference>
<proteinExistence type="predicted"/>
<dbReference type="Pfam" id="PF07669">
    <property type="entry name" value="Eco57I"/>
    <property type="match status" value="1"/>
</dbReference>
<dbReference type="SUPFAM" id="SSF53335">
    <property type="entry name" value="S-adenosyl-L-methionine-dependent methyltransferases"/>
    <property type="match status" value="1"/>
</dbReference>
<dbReference type="InterPro" id="IPR050953">
    <property type="entry name" value="N4_N6_ade-DNA_methylase"/>
</dbReference>
<dbReference type="InterPro" id="IPR011639">
    <property type="entry name" value="MethylTrfase_TaqI-like_dom"/>
</dbReference>
<keyword evidence="6" id="KW-0238">DNA-binding</keyword>
<feature type="domain" description="Type II methyltransferase M.TaqI-like" evidence="9">
    <location>
        <begin position="93"/>
        <end position="182"/>
    </location>
</feature>
<dbReference type="CDD" id="cd02440">
    <property type="entry name" value="AdoMet_MTases"/>
    <property type="match status" value="1"/>
</dbReference>
<keyword evidence="2" id="KW-0489">Methyltransferase</keyword>
<keyword evidence="11" id="KW-0540">Nuclease</keyword>
<evidence type="ECO:0000256" key="1">
    <source>
        <dbReference type="ARBA" id="ARBA00011900"/>
    </source>
</evidence>
<feature type="region of interest" description="Disordered" evidence="8">
    <location>
        <begin position="406"/>
        <end position="425"/>
    </location>
</feature>
<gene>
    <name evidence="11" type="ORF">TtJL18_0462</name>
</gene>
<evidence type="ECO:0000313" key="11">
    <source>
        <dbReference type="EMBL" id="AFH38370.1"/>
    </source>
</evidence>
<dbReference type="Pfam" id="PF12950">
    <property type="entry name" value="TaqI_C"/>
    <property type="match status" value="1"/>
</dbReference>
<dbReference type="STRING" id="798128.TtJL18_0462"/>
<dbReference type="InterPro" id="IPR002052">
    <property type="entry name" value="DNA_methylase_N6_adenine_CS"/>
</dbReference>
<dbReference type="InterPro" id="IPR029063">
    <property type="entry name" value="SAM-dependent_MTases_sf"/>
</dbReference>
<dbReference type="GO" id="GO:0009307">
    <property type="term" value="P:DNA restriction-modification system"/>
    <property type="evidence" value="ECO:0007669"/>
    <property type="project" value="UniProtKB-KW"/>
</dbReference>
<dbReference type="PANTHER" id="PTHR33841">
    <property type="entry name" value="DNA METHYLTRANSFERASE YEEA-RELATED"/>
    <property type="match status" value="1"/>
</dbReference>
<evidence type="ECO:0000313" key="12">
    <source>
        <dbReference type="Proteomes" id="UP000007388"/>
    </source>
</evidence>
<keyword evidence="3" id="KW-0808">Transferase</keyword>
<dbReference type="Proteomes" id="UP000007388">
    <property type="component" value="Chromosome"/>
</dbReference>
<dbReference type="PATRIC" id="fig|798128.4.peg.448"/>
<dbReference type="REBASE" id="46661">
    <property type="entry name" value="M.TthJL18ORF462P"/>
</dbReference>
<dbReference type="PROSITE" id="PS00092">
    <property type="entry name" value="N6_MTASE"/>
    <property type="match status" value="1"/>
</dbReference>
<dbReference type="GO" id="GO:0003677">
    <property type="term" value="F:DNA binding"/>
    <property type="evidence" value="ECO:0007669"/>
    <property type="project" value="UniProtKB-KW"/>
</dbReference>
<evidence type="ECO:0000256" key="2">
    <source>
        <dbReference type="ARBA" id="ARBA00022603"/>
    </source>
</evidence>
<comment type="catalytic activity">
    <reaction evidence="7">
        <text>a 2'-deoxyadenosine in DNA + S-adenosyl-L-methionine = an N(6)-methyl-2'-deoxyadenosine in DNA + S-adenosyl-L-homocysteine + H(+)</text>
        <dbReference type="Rhea" id="RHEA:15197"/>
        <dbReference type="Rhea" id="RHEA-COMP:12418"/>
        <dbReference type="Rhea" id="RHEA-COMP:12419"/>
        <dbReference type="ChEBI" id="CHEBI:15378"/>
        <dbReference type="ChEBI" id="CHEBI:57856"/>
        <dbReference type="ChEBI" id="CHEBI:59789"/>
        <dbReference type="ChEBI" id="CHEBI:90615"/>
        <dbReference type="ChEBI" id="CHEBI:90616"/>
        <dbReference type="EC" id="2.1.1.72"/>
    </reaction>
</comment>
<dbReference type="PIRSF" id="PIRSF037236">
    <property type="entry name" value="Ade-sp_methyltransferase_TaqI"/>
    <property type="match status" value="1"/>
</dbReference>
<evidence type="ECO:0000256" key="4">
    <source>
        <dbReference type="ARBA" id="ARBA00022691"/>
    </source>
</evidence>
<keyword evidence="11" id="KW-0255">Endonuclease</keyword>
<feature type="domain" description="TaqI-like C-terminal specificity" evidence="10">
    <location>
        <begin position="289"/>
        <end position="402"/>
    </location>
</feature>
<dbReference type="InterPro" id="IPR021188">
    <property type="entry name" value="N6_DNA_MeTrfase_TaqI"/>
</dbReference>
<keyword evidence="5" id="KW-0680">Restriction system</keyword>
<evidence type="ECO:0000259" key="10">
    <source>
        <dbReference type="Pfam" id="PF12950"/>
    </source>
</evidence>
<keyword evidence="11" id="KW-0378">Hydrolase</keyword>
<accession>H9ZPW0</accession>
<keyword evidence="4" id="KW-0949">S-adenosyl-L-methionine</keyword>
<sequence length="425" mass="48049">MLFPPSLPPTASGRSLGRVGTPPGLVRFMVGLAEAPKGGRVLEPACADGPFLRAFREAHGTGYRFVGVEIDPHALDLPPWAEGVVADFLLWEPGEAFDLILGNPPYGIVGEASKYPIHVLKEVKGVYRKSFSTWKGKYNLYGAFIEKSVRLLREGGVLVFVVPATWLVLDDFSLLRVFLAREGRTEVYYLGEVFPRRKVSAVVIRFQKGGRGLALWDTRKEGEGFIPSLWSENPEWNGEIIRFETEWTREMEASGTPLGSLFHIRFAARSPEFKKHPAVRREPGPGLVPVLTGRNLKPGWIDYESNHSGLWMPKERAKELRDFYAMPHLVVAHTKGTKVVAAWDEKAYPWREEFHLLPKEGVELDPLFLVEWLNSDKIQGYVKTLYRDFVPHLTLRMLERIPALLPQQGNTERRKHGPYTSPESA</sequence>
<dbReference type="Gene3D" id="3.40.50.150">
    <property type="entry name" value="Vaccinia Virus protein VP39"/>
    <property type="match status" value="1"/>
</dbReference>
<dbReference type="InterPro" id="IPR025931">
    <property type="entry name" value="TaqI_C"/>
</dbReference>
<dbReference type="Gene3D" id="3.90.220.10">
    <property type="entry name" value="Adenine-n6-DNA-methyltransferase Taqi, Chain A, domain 2"/>
    <property type="match status" value="1"/>
</dbReference>
<dbReference type="AlphaFoldDB" id="H9ZPW0"/>
<organism evidence="11 12">
    <name type="scientific">Thermus thermophilus JL-18</name>
    <dbReference type="NCBI Taxonomy" id="798128"/>
    <lineage>
        <taxon>Bacteria</taxon>
        <taxon>Thermotogati</taxon>
        <taxon>Deinococcota</taxon>
        <taxon>Deinococci</taxon>
        <taxon>Thermales</taxon>
        <taxon>Thermaceae</taxon>
        <taxon>Thermus</taxon>
    </lineage>
</organism>
<dbReference type="HOGENOM" id="CLU_681415_0_0_0"/>
<evidence type="ECO:0000256" key="7">
    <source>
        <dbReference type="ARBA" id="ARBA00047942"/>
    </source>
</evidence>
<evidence type="ECO:0000256" key="3">
    <source>
        <dbReference type="ARBA" id="ARBA00022679"/>
    </source>
</evidence>
<evidence type="ECO:0000256" key="5">
    <source>
        <dbReference type="ARBA" id="ARBA00022747"/>
    </source>
</evidence>
<dbReference type="KEGG" id="ttl:TtJL18_0462"/>
<reference evidence="11 12" key="1">
    <citation type="journal article" date="2013" name="Genome Announc.">
        <title>Whole Genome Sequencing of Thermus oshimai JL-2 and Thermus thermophilus JL-18, Incomplete Denitrifiers from the United States Great Basin.</title>
        <authorList>
            <person name="Murugapiran S.K."/>
            <person name="Huntemann M."/>
            <person name="Wei C.L."/>
            <person name="Han J."/>
            <person name="Detter J.C."/>
            <person name="Han C.S."/>
            <person name="Erkkila T.H."/>
            <person name="Teshima H."/>
            <person name="Chen A."/>
            <person name="Kyrpides N."/>
            <person name="Mavrommatis K."/>
            <person name="Markowitz V."/>
            <person name="Szeto E."/>
            <person name="Ivanova N."/>
            <person name="Pagani I."/>
            <person name="Lam J."/>
            <person name="McDonald A.I."/>
            <person name="Dodsworth J.A."/>
            <person name="Pati A."/>
            <person name="Goodwin L."/>
            <person name="Peters L."/>
            <person name="Pitluck S."/>
            <person name="Woyke T."/>
            <person name="Hedlund B.P."/>
        </authorList>
    </citation>
    <scope>NUCLEOTIDE SEQUENCE [LARGE SCALE GENOMIC DNA]</scope>
    <source>
        <strain evidence="11 12">JL-18</strain>
    </source>
</reference>
<dbReference type="PANTHER" id="PTHR33841:SF6">
    <property type="entry name" value="TYPE II METHYLTRANSFERASE M.HINDII"/>
    <property type="match status" value="1"/>
</dbReference>
<evidence type="ECO:0000256" key="8">
    <source>
        <dbReference type="SAM" id="MobiDB-lite"/>
    </source>
</evidence>
<name>H9ZPW0_THETH</name>
<dbReference type="EMBL" id="CP003252">
    <property type="protein sequence ID" value="AFH38370.1"/>
    <property type="molecule type" value="Genomic_DNA"/>
</dbReference>
<dbReference type="SUPFAM" id="SSF116734">
    <property type="entry name" value="DNA methylase specificity domain"/>
    <property type="match status" value="1"/>
</dbReference>
<dbReference type="GO" id="GO:0004519">
    <property type="term" value="F:endonuclease activity"/>
    <property type="evidence" value="ECO:0007669"/>
    <property type="project" value="UniProtKB-KW"/>
</dbReference>